<dbReference type="InterPro" id="IPR000257">
    <property type="entry name" value="Uroporphyrinogen_deCOase"/>
</dbReference>
<proteinExistence type="predicted"/>
<keyword evidence="3" id="KW-1185">Reference proteome</keyword>
<organism evidence="2 3">
    <name type="scientific">Sporobacter termitidis DSM 10068</name>
    <dbReference type="NCBI Taxonomy" id="1123282"/>
    <lineage>
        <taxon>Bacteria</taxon>
        <taxon>Bacillati</taxon>
        <taxon>Bacillota</taxon>
        <taxon>Clostridia</taxon>
        <taxon>Eubacteriales</taxon>
        <taxon>Oscillospiraceae</taxon>
        <taxon>Sporobacter</taxon>
    </lineage>
</organism>
<dbReference type="InterPro" id="IPR052024">
    <property type="entry name" value="Methanogen_methyltrans"/>
</dbReference>
<dbReference type="GO" id="GO:0006779">
    <property type="term" value="P:porphyrin-containing compound biosynthetic process"/>
    <property type="evidence" value="ECO:0007669"/>
    <property type="project" value="InterPro"/>
</dbReference>
<sequence>MRYPRPAYGDSAVKTEKVPVLYGSGAVEVPKFDTPISPRENFRRAAARQAPLWVPNSLTDFQNLMTLDVVAGDVRGMQMHTDFRRNAREDYVFIDWFKNSWTWVCSAGGAMLTPGTRLLDDITEWERAVQWPDLSEWDFKTPAERFMKNDDDPAKALHYDIGRGATERLIAVLGGYTEGMLALAMEPEAVRDFLERFADFEIELFELLYGLYPLDMVTYHDDWGTERDTFFSEKMLEEIVFPPTKRIIDHIRSRGVAFELHSCGNITRFLPYMVALQADFLQIQRRAVDIPAMKEKYGESIGFNTGIEGMAPGAAYTAGEIARMVKNTVDLYGKHGGFYATVSPQEPMQLWETLAELYACSREYYEAQQNKSTVFSMEEK</sequence>
<dbReference type="STRING" id="1123282.SAMN02745823_03014"/>
<dbReference type="Gene3D" id="3.20.20.210">
    <property type="match status" value="1"/>
</dbReference>
<dbReference type="EMBL" id="FQXV01000012">
    <property type="protein sequence ID" value="SHI17516.1"/>
    <property type="molecule type" value="Genomic_DNA"/>
</dbReference>
<reference evidence="2 3" key="1">
    <citation type="submission" date="2016-11" db="EMBL/GenBank/DDBJ databases">
        <authorList>
            <person name="Jaros S."/>
            <person name="Januszkiewicz K."/>
            <person name="Wedrychowicz H."/>
        </authorList>
    </citation>
    <scope>NUCLEOTIDE SEQUENCE [LARGE SCALE GENOMIC DNA]</scope>
    <source>
        <strain evidence="2 3">DSM 10068</strain>
    </source>
</reference>
<dbReference type="PANTHER" id="PTHR47099">
    <property type="entry name" value="METHYLCOBAMIDE:COM METHYLTRANSFERASE MTBA"/>
    <property type="match status" value="1"/>
</dbReference>
<dbReference type="GO" id="GO:0004853">
    <property type="term" value="F:uroporphyrinogen decarboxylase activity"/>
    <property type="evidence" value="ECO:0007669"/>
    <property type="project" value="InterPro"/>
</dbReference>
<evidence type="ECO:0000259" key="1">
    <source>
        <dbReference type="Pfam" id="PF01208"/>
    </source>
</evidence>
<feature type="domain" description="Uroporphyrinogen decarboxylase (URO-D)" evidence="1">
    <location>
        <begin position="177"/>
        <end position="295"/>
    </location>
</feature>
<name>A0A1M5YZT6_9FIRM</name>
<evidence type="ECO:0000313" key="3">
    <source>
        <dbReference type="Proteomes" id="UP000183995"/>
    </source>
</evidence>
<dbReference type="Pfam" id="PF01208">
    <property type="entry name" value="URO-D"/>
    <property type="match status" value="1"/>
</dbReference>
<protein>
    <submittedName>
        <fullName evidence="2">Uroporphyrinogen decarboxylase (URO-D)</fullName>
    </submittedName>
</protein>
<evidence type="ECO:0000313" key="2">
    <source>
        <dbReference type="EMBL" id="SHI17516.1"/>
    </source>
</evidence>
<dbReference type="PANTHER" id="PTHR47099:SF1">
    <property type="entry name" value="METHYLCOBAMIDE:COM METHYLTRANSFERASE MTBA"/>
    <property type="match status" value="1"/>
</dbReference>
<gene>
    <name evidence="2" type="ORF">SAMN02745823_03014</name>
</gene>
<accession>A0A1M5YZT6</accession>
<dbReference type="OrthoDB" id="1861925at2"/>
<dbReference type="SUPFAM" id="SSF51726">
    <property type="entry name" value="UROD/MetE-like"/>
    <property type="match status" value="1"/>
</dbReference>
<dbReference type="RefSeq" id="WP_143162377.1">
    <property type="nucleotide sequence ID" value="NZ_FQXV01000012.1"/>
</dbReference>
<dbReference type="AlphaFoldDB" id="A0A1M5YZT6"/>
<dbReference type="InterPro" id="IPR038071">
    <property type="entry name" value="UROD/MetE-like_sf"/>
</dbReference>
<dbReference type="Proteomes" id="UP000183995">
    <property type="component" value="Unassembled WGS sequence"/>
</dbReference>